<evidence type="ECO:0000313" key="6">
    <source>
        <dbReference type="Proteomes" id="UP000553706"/>
    </source>
</evidence>
<feature type="signal peptide" evidence="3">
    <location>
        <begin position="1"/>
        <end position="18"/>
    </location>
</feature>
<evidence type="ECO:0000259" key="4">
    <source>
        <dbReference type="Pfam" id="PF03968"/>
    </source>
</evidence>
<comment type="caution">
    <text evidence="5">The sequence shown here is derived from an EMBL/GenBank/DDBJ whole genome shotgun (WGS) entry which is preliminary data.</text>
</comment>
<dbReference type="PANTHER" id="PTHR36504">
    <property type="entry name" value="LIPOPOLYSACCHARIDE EXPORT SYSTEM PROTEIN LPTA"/>
    <property type="match status" value="1"/>
</dbReference>
<evidence type="ECO:0000256" key="2">
    <source>
        <dbReference type="SAM" id="MobiDB-lite"/>
    </source>
</evidence>
<organism evidence="5 6">
    <name type="scientific">Acidocella aromatica</name>
    <dbReference type="NCBI Taxonomy" id="1303579"/>
    <lineage>
        <taxon>Bacteria</taxon>
        <taxon>Pseudomonadati</taxon>
        <taxon>Pseudomonadota</taxon>
        <taxon>Alphaproteobacteria</taxon>
        <taxon>Acetobacterales</taxon>
        <taxon>Acidocellaceae</taxon>
        <taxon>Acidocella</taxon>
    </lineage>
</organism>
<gene>
    <name evidence="5" type="ORF">HNP71_000598</name>
</gene>
<evidence type="ECO:0000313" key="5">
    <source>
        <dbReference type="EMBL" id="MBB5372360.1"/>
    </source>
</evidence>
<name>A0A840VLL3_9PROT</name>
<evidence type="ECO:0000256" key="3">
    <source>
        <dbReference type="SAM" id="SignalP"/>
    </source>
</evidence>
<evidence type="ECO:0000256" key="1">
    <source>
        <dbReference type="ARBA" id="ARBA00022729"/>
    </source>
</evidence>
<dbReference type="AlphaFoldDB" id="A0A840VLL3"/>
<dbReference type="Gene3D" id="2.60.450.10">
    <property type="entry name" value="Lipopolysaccharide (LPS) transport protein A like domain"/>
    <property type="match status" value="2"/>
</dbReference>
<dbReference type="RefSeq" id="WP_183265373.1">
    <property type="nucleotide sequence ID" value="NZ_JACHFJ010000002.1"/>
</dbReference>
<accession>A0A840VLL3</accession>
<feature type="compositionally biased region" description="Low complexity" evidence="2">
    <location>
        <begin position="80"/>
        <end position="101"/>
    </location>
</feature>
<keyword evidence="6" id="KW-1185">Reference proteome</keyword>
<protein>
    <submittedName>
        <fullName evidence="5">Lipopolysaccharide export system protein LptA</fullName>
    </submittedName>
</protein>
<dbReference type="Pfam" id="PF03968">
    <property type="entry name" value="LptD_N"/>
    <property type="match status" value="1"/>
</dbReference>
<proteinExistence type="predicted"/>
<dbReference type="EMBL" id="JACHFJ010000002">
    <property type="protein sequence ID" value="MBB5372360.1"/>
    <property type="molecule type" value="Genomic_DNA"/>
</dbReference>
<dbReference type="GO" id="GO:0030288">
    <property type="term" value="C:outer membrane-bounded periplasmic space"/>
    <property type="evidence" value="ECO:0007669"/>
    <property type="project" value="TreeGrafter"/>
</dbReference>
<dbReference type="PANTHER" id="PTHR36504:SF1">
    <property type="entry name" value="LIPOPOLYSACCHARIDE EXPORT SYSTEM PROTEIN LPTA"/>
    <property type="match status" value="1"/>
</dbReference>
<dbReference type="Proteomes" id="UP000553706">
    <property type="component" value="Unassembled WGS sequence"/>
</dbReference>
<dbReference type="GO" id="GO:0009279">
    <property type="term" value="C:cell outer membrane"/>
    <property type="evidence" value="ECO:0007669"/>
    <property type="project" value="TreeGrafter"/>
</dbReference>
<keyword evidence="1 3" id="KW-0732">Signal</keyword>
<sequence length="304" mass="30654">MKFFLFPLAVLLAAPAAAQNLDLGGPPGAAPQPVNISAAQGITWSQDSQTITATGGAKAVRGNVTVVADELVAHYRKKQGTAAPASTTPPAGGNAAAPAASELEQGGGELYELEAVGHVHIYTATDNAWGDRAVYSMDSQVLVLTGGALKLTTPQDTITAKESVEYYSGKHMAVARGDALIVTNDGRSIAADVITGYLSATPQAPATGTSPDMSNTGQLQKVEAVGHVVIKTQTDTTTGDSGVYLPPTQQARLGGNVHIIHGPNELAGADALVNMKTGVATLLAAPGGQVSGVIVPNSGGGASQ</sequence>
<dbReference type="InterPro" id="IPR005653">
    <property type="entry name" value="OstA-like_N"/>
</dbReference>
<dbReference type="GO" id="GO:0015920">
    <property type="term" value="P:lipopolysaccharide transport"/>
    <property type="evidence" value="ECO:0007669"/>
    <property type="project" value="TreeGrafter"/>
</dbReference>
<dbReference type="GO" id="GO:0017089">
    <property type="term" value="F:glycolipid transfer activity"/>
    <property type="evidence" value="ECO:0007669"/>
    <property type="project" value="TreeGrafter"/>
</dbReference>
<dbReference type="InterPro" id="IPR052037">
    <property type="entry name" value="LPS_export_LptA"/>
</dbReference>
<reference evidence="5 6" key="1">
    <citation type="submission" date="2020-08" db="EMBL/GenBank/DDBJ databases">
        <title>Genomic Encyclopedia of Type Strains, Phase IV (KMG-IV): sequencing the most valuable type-strain genomes for metagenomic binning, comparative biology and taxonomic classification.</title>
        <authorList>
            <person name="Goeker M."/>
        </authorList>
    </citation>
    <scope>NUCLEOTIDE SEQUENCE [LARGE SCALE GENOMIC DNA]</scope>
    <source>
        <strain evidence="5 6">DSM 27026</strain>
    </source>
</reference>
<feature type="region of interest" description="Disordered" evidence="2">
    <location>
        <begin position="78"/>
        <end position="101"/>
    </location>
</feature>
<feature type="domain" description="Organic solvent tolerance-like N-terminal" evidence="4">
    <location>
        <begin position="42"/>
        <end position="162"/>
    </location>
</feature>
<feature type="chain" id="PRO_5032966504" evidence="3">
    <location>
        <begin position="19"/>
        <end position="304"/>
    </location>
</feature>